<organism evidence="1 2">
    <name type="scientific">Kingdonia uniflora</name>
    <dbReference type="NCBI Taxonomy" id="39325"/>
    <lineage>
        <taxon>Eukaryota</taxon>
        <taxon>Viridiplantae</taxon>
        <taxon>Streptophyta</taxon>
        <taxon>Embryophyta</taxon>
        <taxon>Tracheophyta</taxon>
        <taxon>Spermatophyta</taxon>
        <taxon>Magnoliopsida</taxon>
        <taxon>Ranunculales</taxon>
        <taxon>Circaeasteraceae</taxon>
        <taxon>Kingdonia</taxon>
    </lineage>
</organism>
<reference evidence="1 2" key="1">
    <citation type="journal article" date="2020" name="IScience">
        <title>Genome Sequencing of the Endangered Kingdonia uniflora (Circaeasteraceae, Ranunculales) Reveals Potential Mechanisms of Evolutionary Specialization.</title>
        <authorList>
            <person name="Sun Y."/>
            <person name="Deng T."/>
            <person name="Zhang A."/>
            <person name="Moore M.J."/>
            <person name="Landis J.B."/>
            <person name="Lin N."/>
            <person name="Zhang H."/>
            <person name="Zhang X."/>
            <person name="Huang J."/>
            <person name="Zhang X."/>
            <person name="Sun H."/>
            <person name="Wang H."/>
        </authorList>
    </citation>
    <scope>NUCLEOTIDE SEQUENCE [LARGE SCALE GENOMIC DNA]</scope>
    <source>
        <strain evidence="1">TB1705</strain>
        <tissue evidence="1">Leaf</tissue>
    </source>
</reference>
<gene>
    <name evidence="1" type="ORF">GIB67_032048</name>
</gene>
<protein>
    <submittedName>
        <fullName evidence="1">Uncharacterized protein</fullName>
    </submittedName>
</protein>
<dbReference type="AlphaFoldDB" id="A0A7J7MWT1"/>
<keyword evidence="2" id="KW-1185">Reference proteome</keyword>
<evidence type="ECO:0000313" key="2">
    <source>
        <dbReference type="Proteomes" id="UP000541444"/>
    </source>
</evidence>
<name>A0A7J7MWT1_9MAGN</name>
<dbReference type="EMBL" id="JACGCM010001193">
    <property type="protein sequence ID" value="KAF6159277.1"/>
    <property type="molecule type" value="Genomic_DNA"/>
</dbReference>
<dbReference type="Proteomes" id="UP000541444">
    <property type="component" value="Unassembled WGS sequence"/>
</dbReference>
<sequence length="183" mass="20891">MGAKEWTKFMDSKFSSKSGDPIHYHKPSTIWKGIQIGTALSKPHIGCLIGNGTQIDFWRDTWEIDIPIMEYIDFPRTQSNFSPNAQDAMILKPDLHGTFTTMKTWHGGGEMCEVKQFTRDREVSHGVCNIWYARNKWLSDGLKITIQKIMLNILTDIADVAHLSQQTMNNTVHDLKILKALNV</sequence>
<proteinExistence type="predicted"/>
<evidence type="ECO:0000313" key="1">
    <source>
        <dbReference type="EMBL" id="KAF6159277.1"/>
    </source>
</evidence>
<accession>A0A7J7MWT1</accession>
<comment type="caution">
    <text evidence="1">The sequence shown here is derived from an EMBL/GenBank/DDBJ whole genome shotgun (WGS) entry which is preliminary data.</text>
</comment>